<comment type="caution">
    <text evidence="1">The sequence shown here is derived from an EMBL/GenBank/DDBJ whole genome shotgun (WGS) entry which is preliminary data.</text>
</comment>
<accession>A0A068SBU6</accession>
<dbReference type="InterPro" id="IPR032675">
    <property type="entry name" value="LRR_dom_sf"/>
</dbReference>
<organism evidence="1 2">
    <name type="scientific">Lichtheimia corymbifera JMRC:FSU:9682</name>
    <dbReference type="NCBI Taxonomy" id="1263082"/>
    <lineage>
        <taxon>Eukaryota</taxon>
        <taxon>Fungi</taxon>
        <taxon>Fungi incertae sedis</taxon>
        <taxon>Mucoromycota</taxon>
        <taxon>Mucoromycotina</taxon>
        <taxon>Mucoromycetes</taxon>
        <taxon>Mucorales</taxon>
        <taxon>Lichtheimiaceae</taxon>
        <taxon>Lichtheimia</taxon>
    </lineage>
</organism>
<dbReference type="Proteomes" id="UP000027586">
    <property type="component" value="Unassembled WGS sequence"/>
</dbReference>
<name>A0A068SBU6_9FUNG</name>
<dbReference type="OrthoDB" id="2247855at2759"/>
<dbReference type="SUPFAM" id="SSF48452">
    <property type="entry name" value="TPR-like"/>
    <property type="match status" value="1"/>
</dbReference>
<gene>
    <name evidence="1" type="ORF">LCOR_10140.1</name>
</gene>
<dbReference type="SUPFAM" id="SSF52047">
    <property type="entry name" value="RNI-like"/>
    <property type="match status" value="1"/>
</dbReference>
<reference evidence="1" key="1">
    <citation type="submission" date="2013-08" db="EMBL/GenBank/DDBJ databases">
        <title>Gene expansion shapes genome architecture in the human pathogen Lichtheimia corymbifera: an evolutionary genomics analysis in the ancient terrestrial Mucorales (Mucoromycotina).</title>
        <authorList>
            <person name="Schwartze V.U."/>
            <person name="Winter S."/>
            <person name="Shelest E."/>
            <person name="Marcet-Houben M."/>
            <person name="Horn F."/>
            <person name="Wehner S."/>
            <person name="Hoffmann K."/>
            <person name="Riege K."/>
            <person name="Sammeth M."/>
            <person name="Nowrousian M."/>
            <person name="Valiante V."/>
            <person name="Linde J."/>
            <person name="Jacobsen I.D."/>
            <person name="Marz M."/>
            <person name="Brakhage A.A."/>
            <person name="Gabaldon T."/>
            <person name="Bocker S."/>
            <person name="Voigt K."/>
        </authorList>
    </citation>
    <scope>NUCLEOTIDE SEQUENCE [LARGE SCALE GENOMIC DNA]</scope>
    <source>
        <strain evidence="1">FSU 9682</strain>
    </source>
</reference>
<dbReference type="PANTHER" id="PTHR38926">
    <property type="entry name" value="F-BOX DOMAIN CONTAINING PROTEIN, EXPRESSED"/>
    <property type="match status" value="1"/>
</dbReference>
<dbReference type="InterPro" id="IPR011990">
    <property type="entry name" value="TPR-like_helical_dom_sf"/>
</dbReference>
<dbReference type="Gene3D" id="3.80.10.10">
    <property type="entry name" value="Ribonuclease Inhibitor"/>
    <property type="match status" value="2"/>
</dbReference>
<evidence type="ECO:0000313" key="2">
    <source>
        <dbReference type="Proteomes" id="UP000027586"/>
    </source>
</evidence>
<dbReference type="VEuPathDB" id="FungiDB:LCOR_10140.1"/>
<protein>
    <recommendedName>
        <fullName evidence="3">F-box domain-containing protein</fullName>
    </recommendedName>
</protein>
<dbReference type="EMBL" id="CBTN010000068">
    <property type="protein sequence ID" value="CDH59317.1"/>
    <property type="molecule type" value="Genomic_DNA"/>
</dbReference>
<dbReference type="PANTHER" id="PTHR38926:SF5">
    <property type="entry name" value="F-BOX AND LEUCINE-RICH REPEAT PROTEIN 6"/>
    <property type="match status" value="1"/>
</dbReference>
<proteinExistence type="predicted"/>
<sequence>MNLAVLADFFEHPTLPASSEKYAMLVYDSTLQLQQSLDSILSALNLRAMGATMCANYESAVRDAQFLQRMSPSSPLGYIREAEVYIQQGKPERVIEVCDHALDHVDEKDTHYATLQRTREDAEQRQNIRIDFISKLPFDIAMTTLIPMLMPKGPLKAEEHHSQLHVSTGWRDRIIKCLGGLEFYIDFHHEALPQVARFAQYTKKLIISHYAKGTWLGDLLLGNNFGALRDLCVYQYRNPEDGHFLSALKSISTTLTDLFIHVDDTVFSIADIISTCPNLNSLRAMGFHGVYLSTLPTTPMPNMTVLSITNAKDMVSQDEVGGIVQRFPSLKKLILSPCNDLQSAYVVPKYCPSLQGLRVDVSNKGEAELSYTDQVEEEACGMQGITDLCLRSFMWHGFNQHEMASLLKQYSSTLKRLEWNIPLNDDNDNKDIITSIQYPCLRVLRIESFGWLLPRNAPMLEELKITSNAIYTNHTVLDTIPPKLKKLALHMVHQTSLSDDMSHLIRYIQRFSHHTHLKELAIHFPGVYKKKPVLQAICCLNQLERLTILDSKWVYTRAALEEIVKCCPRLLHLDIRLGKTPCTHAINTLKRLEHLQQFTFAIDGTKDLADLWEAFQTFPQLTCIRIRPVNRMNKENKDAIRSLMMKRPDMKVIIDRTLSCFL</sequence>
<dbReference type="AlphaFoldDB" id="A0A068SBU6"/>
<evidence type="ECO:0008006" key="3">
    <source>
        <dbReference type="Google" id="ProtNLM"/>
    </source>
</evidence>
<evidence type="ECO:0000313" key="1">
    <source>
        <dbReference type="EMBL" id="CDH59317.1"/>
    </source>
</evidence>
<keyword evidence="2" id="KW-1185">Reference proteome</keyword>